<accession>A0A660DX15</accession>
<keyword evidence="3" id="KW-1185">Reference proteome</keyword>
<dbReference type="SUPFAM" id="SSF109797">
    <property type="entry name" value="Bacteriocin immunity protein-like"/>
    <property type="match status" value="1"/>
</dbReference>
<dbReference type="AlphaFoldDB" id="A0A660DX15"/>
<name>A0A660DX15_9LACO</name>
<sequence>MTGKALAPVKQNIETLLASLKVRDQTTELLDIIDVLTQVDAKLDSAKNPEALINRLVNYVRSVALKGKLHFPTDEEKLLIDLSVFGQKAGLNGQYMADFSDKSQFYSLFEEVPRH</sequence>
<keyword evidence="1" id="KW-0079">Bacteriocin immunity</keyword>
<evidence type="ECO:0000313" key="2">
    <source>
        <dbReference type="EMBL" id="VDG27677.1"/>
    </source>
</evidence>
<evidence type="ECO:0000256" key="1">
    <source>
        <dbReference type="ARBA" id="ARBA00023025"/>
    </source>
</evidence>
<dbReference type="InterPro" id="IPR015046">
    <property type="entry name" value="LciA_Immunity-like"/>
</dbReference>
<protein>
    <submittedName>
        <fullName evidence="2">Bacteriocin immunity protein [Lactobacillus plantarum JDM1]</fullName>
    </submittedName>
</protein>
<gene>
    <name evidence="2" type="ORF">MUDAN_MDHGFNIF_02517</name>
</gene>
<organism evidence="2 3">
    <name type="scientific">Lactiplantibacillus mudanjiangensis</name>
    <dbReference type="NCBI Taxonomy" id="1296538"/>
    <lineage>
        <taxon>Bacteria</taxon>
        <taxon>Bacillati</taxon>
        <taxon>Bacillota</taxon>
        <taxon>Bacilli</taxon>
        <taxon>Lactobacillales</taxon>
        <taxon>Lactobacillaceae</taxon>
        <taxon>Lactiplantibacillus</taxon>
    </lineage>
</organism>
<proteinExistence type="predicted"/>
<dbReference type="GO" id="GO:0030153">
    <property type="term" value="P:bacteriocin immunity"/>
    <property type="evidence" value="ECO:0007669"/>
    <property type="project" value="UniProtKB-KW"/>
</dbReference>
<dbReference type="Pfam" id="PF08951">
    <property type="entry name" value="EntA_Immun"/>
    <property type="match status" value="1"/>
</dbReference>
<evidence type="ECO:0000313" key="3">
    <source>
        <dbReference type="Proteomes" id="UP000289996"/>
    </source>
</evidence>
<dbReference type="InterPro" id="IPR023130">
    <property type="entry name" value="Ta0600-like_sf"/>
</dbReference>
<dbReference type="OrthoDB" id="1907362at2"/>
<dbReference type="RefSeq" id="WP_130845474.1">
    <property type="nucleotide sequence ID" value="NZ_BJDY01000006.1"/>
</dbReference>
<dbReference type="EMBL" id="UYIG01000035">
    <property type="protein sequence ID" value="VDG27677.1"/>
    <property type="molecule type" value="Genomic_DNA"/>
</dbReference>
<reference evidence="2 3" key="1">
    <citation type="submission" date="2018-11" db="EMBL/GenBank/DDBJ databases">
        <authorList>
            <person name="Wuyts S."/>
        </authorList>
    </citation>
    <scope>NUCLEOTIDE SEQUENCE [LARGE SCALE GENOMIC DNA]</scope>
    <source>
        <strain evidence="2">Lactobacillus mudanjiangensis AMBF249</strain>
    </source>
</reference>
<dbReference type="Proteomes" id="UP000289996">
    <property type="component" value="Unassembled WGS sequence"/>
</dbReference>
<dbReference type="Gene3D" id="1.20.1440.50">
    <property type="entry name" value="Ta0600-like"/>
    <property type="match status" value="1"/>
</dbReference>